<feature type="compositionally biased region" description="Polar residues" evidence="1">
    <location>
        <begin position="284"/>
        <end position="305"/>
    </location>
</feature>
<feature type="region of interest" description="Disordered" evidence="1">
    <location>
        <begin position="1298"/>
        <end position="1428"/>
    </location>
</feature>
<evidence type="ECO:0000256" key="1">
    <source>
        <dbReference type="SAM" id="MobiDB-lite"/>
    </source>
</evidence>
<feature type="compositionally biased region" description="Low complexity" evidence="1">
    <location>
        <begin position="306"/>
        <end position="316"/>
    </location>
</feature>
<feature type="compositionally biased region" description="Polar residues" evidence="1">
    <location>
        <begin position="968"/>
        <end position="986"/>
    </location>
</feature>
<feature type="compositionally biased region" description="Polar residues" evidence="1">
    <location>
        <begin position="262"/>
        <end position="273"/>
    </location>
</feature>
<feature type="region of interest" description="Disordered" evidence="1">
    <location>
        <begin position="1218"/>
        <end position="1250"/>
    </location>
</feature>
<feature type="compositionally biased region" description="Low complexity" evidence="1">
    <location>
        <begin position="539"/>
        <end position="562"/>
    </location>
</feature>
<feature type="compositionally biased region" description="Polar residues" evidence="1">
    <location>
        <begin position="464"/>
        <end position="483"/>
    </location>
</feature>
<feature type="compositionally biased region" description="Polar residues" evidence="1">
    <location>
        <begin position="1326"/>
        <end position="1365"/>
    </location>
</feature>
<feature type="compositionally biased region" description="Low complexity" evidence="1">
    <location>
        <begin position="1103"/>
        <end position="1134"/>
    </location>
</feature>
<sequence length="1453" mass="159263">MIDEKNKANPNQSKTLPRVGSSSSLSSQENSFDTLSSNTIQNLNIILNQKQSDSQNSKDLFWWINQEQKTCSLRGRSHDLFYKRKSNTTGSRANLLTLKDETKSLVDDILDDDEYVTVQDDMKYTIANNKFLPPSVTQALYQLIGQPIDGQIPQSLYDRKFVHHRRNTKQRRDTKLNKSGKQNLAISSTKQEGEEADKEQNESTGTLDRVNVNAVNNTNANINNQIAEKTDKVEKNEKVDKPGKMLMFQKPKPKEQVKEQEITNQQDKVTIQDSQDKDKIKEQPQIQVQPKVTTLFQKPKSINTSQPQQIQQLLIQKPEPVQAASPKQQSNNQQQSPQQQPFKSPMPSKSPMSSIDSAVTPDLMSDDDYDDEEDGEDMPIEFMKLANGTNDKLGGGNTWAQQSGIRRKSVVQVNTSKSTARQIRTYAPVVNQGGGQQQQQQQQQANPQLLLQQQQQILQQQNQTSPVTSSNSYQGQANSPLLQINDPSLASKFKQPLIGQQHSANNTGGSPPAKPGISFLFSNFNKKSNLGQFQIGQADDQSNQNKDNQQQQQQSNIQQSPQIPVQETEEEKLARLEKEELQLKEKEEKDEREMENMLTQAEDQSSVLLGMMSAQILSPGSPNINTSDDAINSPVQVHSHSNTMKKGTQNPNMPPQFRFKRSNTFQMKKIPIEKPSETEGGATNSEAVGFVDQQLQSILNNSNQKPTGTVDDSALPQLSNRTDKLMFQPKQNILLDKNAPVDNVVNTPVVNKDNNQQVDSNKDKEKIKEKEKEIQFEIQEAYDIETDREKQTSPSPIERQQIFSLPVPNVANVTPKGPKLLFSKQQQQPAAIPVIPEPLVQAQQQLAQLSSNNQKPTTPMKIISPLPSDPSPIQSPIQSPIHSPKPVYRTIPAIMFQSPINVGGQTQNQSYHISPVQAQIQFINKATSPKQNNSGQSAGQAGIQYANLPGLSGINRTTSPLYALRPTPQKSNEPQQQMTPPQSSKTSPIQPQNQSNQQQNQSNILLNPKQPTKSPSGGRTKSPGLSLSPGLNKSPGLHKNSQTSLGKSPSQTKSPGLNKSPSGSKLLLFNNQNSLQSSLKNKMNTNSPSGKQRQKLSVSPQGSAKTNNKAQQQQHTQNSSQTSILSSSLTSSTIKQAIQNAHQGSGSSSNLSYNSGSSSLRAPQSQKNAASTQTPTRQIVASTPSQSNELSTSQNKSPSVMQSPNNQNQYLIQPLQTSSPVLQGSPTSQVYPSNSRSPGNNTGTSPQGTERKRIVMQVNKQGSNVGQLASSIGVVGSGTTNSTSARDANSPTTVIQNNMVQQSSSPTTTSSSASSSSTISPISSPLNVTTNRSRPKNSPKQVIQQTSQQHNSSNATTSPFSTSHVATPPKPQTKITVLAQAPQTSTSSNYTTAASSSSSQQFSSNNNTSSKKANQPGRNQADQPKAENFKNFTTEGIYFQPSEQIFSLVKALD</sequence>
<feature type="compositionally biased region" description="Polar residues" evidence="1">
    <location>
        <begin position="1218"/>
        <end position="1248"/>
    </location>
</feature>
<feature type="compositionally biased region" description="Polar residues" evidence="1">
    <location>
        <begin position="1009"/>
        <end position="1031"/>
    </location>
</feature>
<feature type="compositionally biased region" description="Polar residues" evidence="1">
    <location>
        <begin position="411"/>
        <end position="422"/>
    </location>
</feature>
<feature type="compositionally biased region" description="Low complexity" evidence="1">
    <location>
        <begin position="1064"/>
        <end position="1082"/>
    </location>
</feature>
<feature type="compositionally biased region" description="Low complexity" evidence="1">
    <location>
        <begin position="987"/>
        <end position="1008"/>
    </location>
</feature>
<feature type="compositionally biased region" description="Low complexity" evidence="1">
    <location>
        <begin position="1383"/>
        <end position="1415"/>
    </location>
</feature>
<feature type="compositionally biased region" description="Polar residues" evidence="1">
    <location>
        <begin position="1039"/>
        <end position="1063"/>
    </location>
</feature>
<protein>
    <submittedName>
        <fullName evidence="2">Uncharacterized protein</fullName>
    </submittedName>
</protein>
<dbReference type="Proteomes" id="UP000324800">
    <property type="component" value="Unassembled WGS sequence"/>
</dbReference>
<organism evidence="2 3">
    <name type="scientific">Streblomastix strix</name>
    <dbReference type="NCBI Taxonomy" id="222440"/>
    <lineage>
        <taxon>Eukaryota</taxon>
        <taxon>Metamonada</taxon>
        <taxon>Preaxostyla</taxon>
        <taxon>Oxymonadida</taxon>
        <taxon>Streblomastigidae</taxon>
        <taxon>Streblomastix</taxon>
    </lineage>
</organism>
<feature type="compositionally biased region" description="Low complexity" evidence="1">
    <location>
        <begin position="325"/>
        <end position="354"/>
    </location>
</feature>
<feature type="compositionally biased region" description="Acidic residues" evidence="1">
    <location>
        <begin position="364"/>
        <end position="379"/>
    </location>
</feature>
<feature type="region of interest" description="Disordered" evidence="1">
    <location>
        <begin position="461"/>
        <end position="483"/>
    </location>
</feature>
<feature type="compositionally biased region" description="Polar residues" evidence="1">
    <location>
        <begin position="1161"/>
        <end position="1205"/>
    </location>
</feature>
<feature type="compositionally biased region" description="Basic and acidic residues" evidence="1">
    <location>
        <begin position="231"/>
        <end position="243"/>
    </location>
</feature>
<feature type="region of interest" description="Disordered" evidence="1">
    <location>
        <begin position="539"/>
        <end position="569"/>
    </location>
</feature>
<feature type="region of interest" description="Disordered" evidence="1">
    <location>
        <begin position="956"/>
        <end position="1205"/>
    </location>
</feature>
<feature type="region of interest" description="Disordered" evidence="1">
    <location>
        <begin position="1"/>
        <end position="32"/>
    </location>
</feature>
<feature type="compositionally biased region" description="Polar residues" evidence="1">
    <location>
        <begin position="177"/>
        <end position="190"/>
    </location>
</feature>
<feature type="compositionally biased region" description="Basic and acidic residues" evidence="1">
    <location>
        <begin position="252"/>
        <end position="261"/>
    </location>
</feature>
<reference evidence="2 3" key="1">
    <citation type="submission" date="2019-03" db="EMBL/GenBank/DDBJ databases">
        <title>Single cell metagenomics reveals metabolic interactions within the superorganism composed of flagellate Streblomastix strix and complex community of Bacteroidetes bacteria on its surface.</title>
        <authorList>
            <person name="Treitli S.C."/>
            <person name="Kolisko M."/>
            <person name="Husnik F."/>
            <person name="Keeling P."/>
            <person name="Hampl V."/>
        </authorList>
    </citation>
    <scope>NUCLEOTIDE SEQUENCE [LARGE SCALE GENOMIC DNA]</scope>
    <source>
        <strain evidence="2">ST1C</strain>
    </source>
</reference>
<proteinExistence type="predicted"/>
<feature type="compositionally biased region" description="Low complexity" evidence="1">
    <location>
        <begin position="1303"/>
        <end position="1325"/>
    </location>
</feature>
<feature type="compositionally biased region" description="Low complexity" evidence="1">
    <location>
        <begin position="1144"/>
        <end position="1160"/>
    </location>
</feature>
<dbReference type="EMBL" id="SNRW01000988">
    <property type="protein sequence ID" value="KAA6398301.1"/>
    <property type="molecule type" value="Genomic_DNA"/>
</dbReference>
<gene>
    <name evidence="2" type="ORF">EZS28_006175</name>
</gene>
<name>A0A5J4WTR6_9EUKA</name>
<evidence type="ECO:0000313" key="2">
    <source>
        <dbReference type="EMBL" id="KAA6398301.1"/>
    </source>
</evidence>
<feature type="region of interest" description="Disordered" evidence="1">
    <location>
        <begin position="500"/>
        <end position="520"/>
    </location>
</feature>
<feature type="compositionally biased region" description="Polar residues" evidence="1">
    <location>
        <begin position="500"/>
        <end position="509"/>
    </location>
</feature>
<feature type="region of interest" description="Disordered" evidence="1">
    <location>
        <begin position="231"/>
        <end position="422"/>
    </location>
</feature>
<comment type="caution">
    <text evidence="2">The sequence shown here is derived from an EMBL/GenBank/DDBJ whole genome shotgun (WGS) entry which is preliminary data.</text>
</comment>
<feature type="compositionally biased region" description="Polar residues" evidence="1">
    <location>
        <begin position="1083"/>
        <end position="1102"/>
    </location>
</feature>
<feature type="region of interest" description="Disordered" evidence="1">
    <location>
        <begin position="165"/>
        <end position="207"/>
    </location>
</feature>
<accession>A0A5J4WTR6</accession>
<evidence type="ECO:0000313" key="3">
    <source>
        <dbReference type="Proteomes" id="UP000324800"/>
    </source>
</evidence>